<reference evidence="1" key="1">
    <citation type="submission" date="2018-02" db="EMBL/GenBank/DDBJ databases">
        <title>The genomes of Aspergillus section Nigri reveals drivers in fungal speciation.</title>
        <authorList>
            <consortium name="DOE Joint Genome Institute"/>
            <person name="Vesth T.C."/>
            <person name="Nybo J."/>
            <person name="Theobald S."/>
            <person name="Brandl J."/>
            <person name="Frisvad J.C."/>
            <person name="Nielsen K.F."/>
            <person name="Lyhne E.K."/>
            <person name="Kogle M.E."/>
            <person name="Kuo A."/>
            <person name="Riley R."/>
            <person name="Clum A."/>
            <person name="Nolan M."/>
            <person name="Lipzen A."/>
            <person name="Salamov A."/>
            <person name="Henrissat B."/>
            <person name="Wiebenga A."/>
            <person name="De vries R.P."/>
            <person name="Grigoriev I.V."/>
            <person name="Mortensen U.H."/>
            <person name="Andersen M.R."/>
            <person name="Baker S.E."/>
        </authorList>
    </citation>
    <scope>NUCLEOTIDE SEQUENCE</scope>
    <source>
        <strain evidence="1">CBS 621.78</strain>
    </source>
</reference>
<dbReference type="Proteomes" id="UP000249057">
    <property type="component" value="Unassembled WGS sequence"/>
</dbReference>
<protein>
    <submittedName>
        <fullName evidence="1">Uncharacterized protein</fullName>
    </submittedName>
</protein>
<sequence length="164" mass="18367">MTWTTKSLQSLWPTQYSVPTEHNLIIPLSHPRVLLSGNSSVKSDLPRRSGPSPEWHHPVVTHDCAVLSSSRSTDTKPSRLSTPLNHLHRVARGGKYARLPLQRQSWLVWRASDAKECLPRDRRPRKPALRPGEGGSLCNILRTANFDGVMFRSTGNTCSYTCST</sequence>
<keyword evidence="2" id="KW-1185">Reference proteome</keyword>
<dbReference type="EMBL" id="KZ825330">
    <property type="protein sequence ID" value="RAH47350.1"/>
    <property type="molecule type" value="Genomic_DNA"/>
</dbReference>
<organism evidence="1 2">
    <name type="scientific">Aspergillus brunneoviolaceus CBS 621.78</name>
    <dbReference type="NCBI Taxonomy" id="1450534"/>
    <lineage>
        <taxon>Eukaryota</taxon>
        <taxon>Fungi</taxon>
        <taxon>Dikarya</taxon>
        <taxon>Ascomycota</taxon>
        <taxon>Pezizomycotina</taxon>
        <taxon>Eurotiomycetes</taxon>
        <taxon>Eurotiomycetidae</taxon>
        <taxon>Eurotiales</taxon>
        <taxon>Aspergillaceae</taxon>
        <taxon>Aspergillus</taxon>
        <taxon>Aspergillus subgen. Circumdati</taxon>
    </lineage>
</organism>
<name>A0ACD1GDU0_9EURO</name>
<evidence type="ECO:0000313" key="2">
    <source>
        <dbReference type="Proteomes" id="UP000249057"/>
    </source>
</evidence>
<proteinExistence type="predicted"/>
<gene>
    <name evidence="1" type="ORF">BO95DRAFT_83639</name>
</gene>
<accession>A0ACD1GDU0</accession>
<evidence type="ECO:0000313" key="1">
    <source>
        <dbReference type="EMBL" id="RAH47350.1"/>
    </source>
</evidence>